<feature type="transmembrane region" description="Helical" evidence="3">
    <location>
        <begin position="230"/>
        <end position="251"/>
    </location>
</feature>
<dbReference type="AlphaFoldDB" id="A0A1M5BBD8"/>
<accession>A0A1M5BBD8</accession>
<dbReference type="GO" id="GO:0016301">
    <property type="term" value="F:kinase activity"/>
    <property type="evidence" value="ECO:0007669"/>
    <property type="project" value="UniProtKB-KW"/>
</dbReference>
<protein>
    <submittedName>
        <fullName evidence="4">Sugar kinase of the NBD/HSP70 family, may contain an N-terminal HTH domain</fullName>
    </submittedName>
</protein>
<feature type="compositionally biased region" description="Polar residues" evidence="2">
    <location>
        <begin position="15"/>
        <end position="25"/>
    </location>
</feature>
<gene>
    <name evidence="4" type="ORF">SAMN05444279_13619</name>
</gene>
<dbReference type="Proteomes" id="UP000325134">
    <property type="component" value="Unassembled WGS sequence"/>
</dbReference>
<dbReference type="PANTHER" id="PTHR18964">
    <property type="entry name" value="ROK (REPRESSOR, ORF, KINASE) FAMILY"/>
    <property type="match status" value="1"/>
</dbReference>
<reference evidence="4 5" key="1">
    <citation type="submission" date="2016-11" db="EMBL/GenBank/DDBJ databases">
        <authorList>
            <person name="Varghese N."/>
            <person name="Submissions S."/>
        </authorList>
    </citation>
    <scope>NUCLEOTIDE SEQUENCE [LARGE SCALE GENOMIC DNA]</scope>
    <source>
        <strain evidence="4 5">DSM 29341</strain>
    </source>
</reference>
<keyword evidence="4" id="KW-0418">Kinase</keyword>
<evidence type="ECO:0000256" key="2">
    <source>
        <dbReference type="SAM" id="MobiDB-lite"/>
    </source>
</evidence>
<dbReference type="Gene3D" id="1.10.10.10">
    <property type="entry name" value="Winged helix-like DNA-binding domain superfamily/Winged helix DNA-binding domain"/>
    <property type="match status" value="1"/>
</dbReference>
<dbReference type="SUPFAM" id="SSF46785">
    <property type="entry name" value="Winged helix' DNA-binding domain"/>
    <property type="match status" value="1"/>
</dbReference>
<sequence length="399" mass="43202">MTEKPAIETAPPNRPSNVRGTNQSGMRARNEKLVLSLVRRHQALAKSELARMAGLSAQTVSVIMRQLESDGLLLRGEPQRGKVGQPSVPMRLNPEGAYFLGLKVGRRSSEMVLTDFLGRVRDRSRTTYDYPTPQQTLDFAVRSLTDMTEALSEPARGRVAGLGIAMPFYLWDWAQILQVLQEKMDPWRTADLRASLSDICDFPVYAQNDATAACGAELVFGPTEGPRDFLYFYIGFFIGGGVVLNGSIFAGRGNAGALGPMPVSLGSGPVQPLIEVASLYVLERALAASGCDASGLWDSPEHWTIPADLLDRWLNRAAQGLAHAILSSCSLIDFECVKIDGWMPVAVKSRLIALVRHHLSRLNLTGLEAPSISAGSVGPDARALGAASLPLSDRYLVET</sequence>
<dbReference type="InterPro" id="IPR043129">
    <property type="entry name" value="ATPase_NBD"/>
</dbReference>
<proteinExistence type="inferred from homology"/>
<dbReference type="Pfam" id="PF00480">
    <property type="entry name" value="ROK"/>
    <property type="match status" value="1"/>
</dbReference>
<evidence type="ECO:0000313" key="4">
    <source>
        <dbReference type="EMBL" id="SHF39881.1"/>
    </source>
</evidence>
<keyword evidence="3" id="KW-1133">Transmembrane helix</keyword>
<name>A0A1M5BBD8_9RHOB</name>
<comment type="similarity">
    <text evidence="1">Belongs to the ROK (NagC/XylR) family.</text>
</comment>
<dbReference type="PANTHER" id="PTHR18964:SF149">
    <property type="entry name" value="BIFUNCTIONAL UDP-N-ACETYLGLUCOSAMINE 2-EPIMERASE_N-ACETYLMANNOSAMINE KINASE"/>
    <property type="match status" value="1"/>
</dbReference>
<feature type="region of interest" description="Disordered" evidence="2">
    <location>
        <begin position="1"/>
        <end position="28"/>
    </location>
</feature>
<evidence type="ECO:0000313" key="5">
    <source>
        <dbReference type="Proteomes" id="UP000325134"/>
    </source>
</evidence>
<keyword evidence="5" id="KW-1185">Reference proteome</keyword>
<dbReference type="InterPro" id="IPR000600">
    <property type="entry name" value="ROK"/>
</dbReference>
<dbReference type="EMBL" id="FQVK01000036">
    <property type="protein sequence ID" value="SHF39881.1"/>
    <property type="molecule type" value="Genomic_DNA"/>
</dbReference>
<keyword evidence="3" id="KW-0812">Transmembrane</keyword>
<evidence type="ECO:0000256" key="1">
    <source>
        <dbReference type="ARBA" id="ARBA00006479"/>
    </source>
</evidence>
<dbReference type="Pfam" id="PF13412">
    <property type="entry name" value="HTH_24"/>
    <property type="match status" value="1"/>
</dbReference>
<keyword evidence="3" id="KW-0472">Membrane</keyword>
<organism evidence="4 5">
    <name type="scientific">Ruegeria intermedia</name>
    <dbReference type="NCBI Taxonomy" id="996115"/>
    <lineage>
        <taxon>Bacteria</taxon>
        <taxon>Pseudomonadati</taxon>
        <taxon>Pseudomonadota</taxon>
        <taxon>Alphaproteobacteria</taxon>
        <taxon>Rhodobacterales</taxon>
        <taxon>Roseobacteraceae</taxon>
        <taxon>Ruegeria</taxon>
    </lineage>
</organism>
<evidence type="ECO:0000256" key="3">
    <source>
        <dbReference type="SAM" id="Phobius"/>
    </source>
</evidence>
<dbReference type="InterPro" id="IPR036388">
    <property type="entry name" value="WH-like_DNA-bd_sf"/>
</dbReference>
<dbReference type="Gene3D" id="3.30.420.40">
    <property type="match status" value="2"/>
</dbReference>
<keyword evidence="4" id="KW-0808">Transferase</keyword>
<dbReference type="CDD" id="cd23763">
    <property type="entry name" value="ASKHA_ATPase_ROK"/>
    <property type="match status" value="1"/>
</dbReference>
<dbReference type="SUPFAM" id="SSF53067">
    <property type="entry name" value="Actin-like ATPase domain"/>
    <property type="match status" value="1"/>
</dbReference>
<dbReference type="InterPro" id="IPR036390">
    <property type="entry name" value="WH_DNA-bd_sf"/>
</dbReference>